<accession>A0A4R5PMN9</accession>
<dbReference type="OrthoDB" id="8277455at2"/>
<dbReference type="Proteomes" id="UP000295131">
    <property type="component" value="Unassembled WGS sequence"/>
</dbReference>
<name>A0A4R5PMN9_9HYPH</name>
<keyword evidence="2" id="KW-1185">Reference proteome</keyword>
<dbReference type="EMBL" id="SMSI01000001">
    <property type="protein sequence ID" value="TDH38246.1"/>
    <property type="molecule type" value="Genomic_DNA"/>
</dbReference>
<evidence type="ECO:0000313" key="1">
    <source>
        <dbReference type="EMBL" id="TDH38246.1"/>
    </source>
</evidence>
<proteinExistence type="predicted"/>
<comment type="caution">
    <text evidence="1">The sequence shown here is derived from an EMBL/GenBank/DDBJ whole genome shotgun (WGS) entry which is preliminary data.</text>
</comment>
<evidence type="ECO:0000313" key="2">
    <source>
        <dbReference type="Proteomes" id="UP000295131"/>
    </source>
</evidence>
<gene>
    <name evidence="1" type="ORF">E2A64_03775</name>
</gene>
<reference evidence="1 2" key="1">
    <citation type="journal article" date="2013" name="Int. J. Syst. Evol. Microbiol.">
        <title>Hoeflea suaedae sp. nov., an endophytic bacterium isolated from the root of the halophyte Suaeda maritima.</title>
        <authorList>
            <person name="Chung E.J."/>
            <person name="Park J.A."/>
            <person name="Pramanik P."/>
            <person name="Bibi F."/>
            <person name="Jeon C.O."/>
            <person name="Chung Y.R."/>
        </authorList>
    </citation>
    <scope>NUCLEOTIDE SEQUENCE [LARGE SCALE GENOMIC DNA]</scope>
    <source>
        <strain evidence="1 2">YC6898</strain>
    </source>
</reference>
<organism evidence="1 2">
    <name type="scientific">Pseudohoeflea suaedae</name>
    <dbReference type="NCBI Taxonomy" id="877384"/>
    <lineage>
        <taxon>Bacteria</taxon>
        <taxon>Pseudomonadati</taxon>
        <taxon>Pseudomonadota</taxon>
        <taxon>Alphaproteobacteria</taxon>
        <taxon>Hyphomicrobiales</taxon>
        <taxon>Rhizobiaceae</taxon>
        <taxon>Pseudohoeflea</taxon>
    </lineage>
</organism>
<dbReference type="RefSeq" id="WP_133283080.1">
    <property type="nucleotide sequence ID" value="NZ_SMSI01000001.1"/>
</dbReference>
<dbReference type="AlphaFoldDB" id="A0A4R5PMN9"/>
<sequence>MATGKGTSQFSHEPLFDVIGRVSTELRDVAKLIEQLEPMLSDAQSDEYLESPEHMRLLQGIDLAVQKSRGLAAFLDSVSDELDVSHLVDITTALNLVTLSDMKMRLRAAVDTKQSAETYQLASGDLDFF</sequence>
<protein>
    <submittedName>
        <fullName evidence="1">Uncharacterized protein</fullName>
    </submittedName>
</protein>